<sequence length="1500" mass="168542">MGSLTKTLCKLLTLGILCHVAVAKVFERCELAKLLKDKHRLSIDEVANWVCIAQHQSNFNSGLRTGAPDNGAHGLFQISDQFWCSPPGKGDACGVSCDRLRDDDLTDDIDCVRRIYDEHQRISGDGYTAWTMYTRFCKGRAKKAIEGCFESPYPKRALDRFESSLNTLSIVYNKAKSKVYTRCELAKELRYKHNVPTEQIATWVCIAKHESNFNTSAIGRLNTDGSGDHGLFQVSDIYWCSPPGQGWACGLSCSDLEDSDITDDVECIKKIYEEHTRISGDGFNAWVTYQPHCKGRADNYIQGCFTDIDSTTSEPVHQVGFPQKPHKRPLSKPSKPGKVYTPCELATELRHKHKIPLEQIATWVCIAKHESNFNTSAIGRLNTDGSEDHGIFQVSDIYWCSPPGNGWACGLSCGDLEDSDITDDVECIRKIYEEHTRLSGDGFNAWTVYKPHCKEKADRYIQGCFSDTATNYVTEQPQQRPSQSQVVSKPKGKVYTPCELAKELRYTHKIPKEQIPTWICIAKHESNFNTSAIGRLNGGGSEDHGLFQISDIYWCSPPGKGWVCGLSCSELEDSDITDDVECMKKIYEEHQRLSGDGFNAWAVYKPYCQGRSEDYIRGCFADYEGGSESLSPVIPDRGSHRSPSRPSRGRGKIYTPCELAKELRYKHHIPLEQIDTWVCIAKHESNFNTSAIGRLNGDGSEDHGLFQISDIYWCSPPGKGWACGLSCSDLEDSDISDDVECIKKIYEEHTRLSGDGFNAWAVYNPHCKGHSRSYTQGCFDDYLTETVTNALIPVVEPKQVLRGPSKIYTRCELADELRFKHKLPEDQIATWVCIAEHESRLNTGAMNAGSGDHGLFQISELFWCDTSGPGKECRVECSKFRDGDITDDVACIKKIYKEHSRLSGDGFNAWVVYPQHCKGRADSYVKGCSQVPPQTIKPTKRPQIPIPAITAPSNLPDYREQFLKQKFTTKVPLYSATRKPPAFGSRQDNVVVTPTSQTFDDVFFSSRFPFERIRPTTHPKISRPTVSTIRPQPTFPPGQPGTTAGSRFSLPSATPAPGRLSTTRKQFISPTEAPKTSIYNAFDSFTRPIIITPTTKQPAKVTTSNRFAAFDATSRFSTTKAYSKPTPTTIASKITTAYPRQHTRPSPTYFGRTRPTPTLRPEIFIPSQVPKTYDNVFDFYFDLYKLQRQPINIPTPRFQASSALIYQGTTKSPFVAQDIQTSKVRDSLALRNPPASTVQPFVSSDFSATPEFRGYRFGTAYDNKPSQLFGGAAVPRKPLPSENIEITRRPAYRFGQFSPISANNVTRNYQTTRLPTYREFTTVAPVLDSTSQFRGFRFGLAYTSQAQTLPESSTRRPFWVEDATVFSTRRPFEVEDAAAFTSRKPFQFEDNQHFTNRIHPTEAPIKFSATNAPFSFDNFNGPDLNRDSVTRRPFPRGNFAISESRTLSSNEDLTTLSSQTGKPFGFRSRFYPDDDSVAEFQSTTLSPRNAFDELFDRFVH</sequence>
<evidence type="ECO:0000256" key="5">
    <source>
        <dbReference type="ARBA" id="ARBA00023157"/>
    </source>
</evidence>
<dbReference type="InterPro" id="IPR023346">
    <property type="entry name" value="Lysozyme-like_dom_sf"/>
</dbReference>
<evidence type="ECO:0000256" key="1">
    <source>
        <dbReference type="ARBA" id="ARBA00000632"/>
    </source>
</evidence>
<keyword evidence="4" id="KW-0929">Antimicrobial</keyword>
<feature type="compositionally biased region" description="Polar residues" evidence="8">
    <location>
        <begin position="1060"/>
        <end position="1069"/>
    </location>
</feature>
<evidence type="ECO:0000313" key="12">
    <source>
        <dbReference type="Proteomes" id="UP000594454"/>
    </source>
</evidence>
<organism evidence="11 12">
    <name type="scientific">Hermetia illucens</name>
    <name type="common">Black soldier fly</name>
    <dbReference type="NCBI Taxonomy" id="343691"/>
    <lineage>
        <taxon>Eukaryota</taxon>
        <taxon>Metazoa</taxon>
        <taxon>Ecdysozoa</taxon>
        <taxon>Arthropoda</taxon>
        <taxon>Hexapoda</taxon>
        <taxon>Insecta</taxon>
        <taxon>Pterygota</taxon>
        <taxon>Neoptera</taxon>
        <taxon>Endopterygota</taxon>
        <taxon>Diptera</taxon>
        <taxon>Brachycera</taxon>
        <taxon>Stratiomyomorpha</taxon>
        <taxon>Stratiomyidae</taxon>
        <taxon>Hermetiinae</taxon>
        <taxon>Hermetia</taxon>
    </lineage>
</organism>
<name>A0A7R8UJC3_HERIL</name>
<dbReference type="EC" id="3.2.1.17" evidence="3"/>
<keyword evidence="4" id="KW-0081">Bacteriolytic enzyme</keyword>
<evidence type="ECO:0000256" key="7">
    <source>
        <dbReference type="RuleBase" id="RU004440"/>
    </source>
</evidence>
<feature type="region of interest" description="Disordered" evidence="8">
    <location>
        <begin position="630"/>
        <end position="650"/>
    </location>
</feature>
<evidence type="ECO:0000256" key="6">
    <source>
        <dbReference type="ARBA" id="ARBA00023295"/>
    </source>
</evidence>
<keyword evidence="6" id="KW-0378">Hydrolase</keyword>
<feature type="domain" description="Glycosyl hydrolases family 22 (GH22)" evidence="10">
    <location>
        <begin position="409"/>
        <end position="427"/>
    </location>
</feature>
<dbReference type="Pfam" id="PF00062">
    <property type="entry name" value="Lys"/>
    <property type="match status" value="6"/>
</dbReference>
<dbReference type="PROSITE" id="PS00128">
    <property type="entry name" value="GLYCOSYL_HYDROL_F22_1"/>
    <property type="match status" value="6"/>
</dbReference>
<keyword evidence="9" id="KW-0732">Signal</keyword>
<evidence type="ECO:0000259" key="10">
    <source>
        <dbReference type="PROSITE" id="PS00128"/>
    </source>
</evidence>
<comment type="similarity">
    <text evidence="2 7">Belongs to the glycosyl hydrolase 22 family.</text>
</comment>
<dbReference type="EMBL" id="LR899010">
    <property type="protein sequence ID" value="CAD7081920.1"/>
    <property type="molecule type" value="Genomic_DNA"/>
</dbReference>
<feature type="compositionally biased region" description="Basic residues" evidence="8">
    <location>
        <begin position="640"/>
        <end position="650"/>
    </location>
</feature>
<keyword evidence="12" id="KW-1185">Reference proteome</keyword>
<evidence type="ECO:0000256" key="2">
    <source>
        <dbReference type="ARBA" id="ARBA00010859"/>
    </source>
</evidence>
<evidence type="ECO:0000256" key="3">
    <source>
        <dbReference type="ARBA" id="ARBA00012732"/>
    </source>
</evidence>
<evidence type="ECO:0000256" key="9">
    <source>
        <dbReference type="SAM" id="SignalP"/>
    </source>
</evidence>
<protein>
    <recommendedName>
        <fullName evidence="3">lysozyme</fullName>
        <ecNumber evidence="3">3.2.1.17</ecNumber>
    </recommendedName>
</protein>
<gene>
    <name evidence="11" type="ORF">HERILL_LOCUS5000</name>
</gene>
<dbReference type="InterPro" id="IPR019799">
    <property type="entry name" value="Glyco_hydro_22_CS"/>
</dbReference>
<keyword evidence="6" id="KW-0326">Glycosidase</keyword>
<feature type="domain" description="Glycosyl hydrolases family 22 (GH22)" evidence="10">
    <location>
        <begin position="564"/>
        <end position="582"/>
    </location>
</feature>
<feature type="domain" description="Glycosyl hydrolases family 22 (GH22)" evidence="10">
    <location>
        <begin position="93"/>
        <end position="111"/>
    </location>
</feature>
<dbReference type="Gene3D" id="1.10.530.10">
    <property type="match status" value="6"/>
</dbReference>
<feature type="domain" description="Glycosyl hydrolases family 22 (GH22)" evidence="10">
    <location>
        <begin position="249"/>
        <end position="267"/>
    </location>
</feature>
<dbReference type="OrthoDB" id="17373at2759"/>
<accession>A0A7R8UJC3</accession>
<dbReference type="InterPro" id="IPR001916">
    <property type="entry name" value="Glyco_hydro_22"/>
</dbReference>
<keyword evidence="5" id="KW-1015">Disulfide bond</keyword>
<dbReference type="GO" id="GO:0042742">
    <property type="term" value="P:defense response to bacterium"/>
    <property type="evidence" value="ECO:0007669"/>
    <property type="project" value="UniProtKB-KW"/>
</dbReference>
<dbReference type="SMART" id="SM00263">
    <property type="entry name" value="LYZ1"/>
    <property type="match status" value="6"/>
</dbReference>
<dbReference type="GO" id="GO:0031640">
    <property type="term" value="P:killing of cells of another organism"/>
    <property type="evidence" value="ECO:0007669"/>
    <property type="project" value="UniProtKB-KW"/>
</dbReference>
<feature type="signal peptide" evidence="9">
    <location>
        <begin position="1"/>
        <end position="23"/>
    </location>
</feature>
<feature type="region of interest" description="Disordered" evidence="8">
    <location>
        <begin position="315"/>
        <end position="336"/>
    </location>
</feature>
<dbReference type="PANTHER" id="PTHR11407:SF63">
    <property type="entry name" value="LYSOZYME C"/>
    <property type="match status" value="1"/>
</dbReference>
<dbReference type="FunFam" id="1.10.530.10:FF:000001">
    <property type="entry name" value="Lysozyme C"/>
    <property type="match status" value="4"/>
</dbReference>
<dbReference type="PROSITE" id="PS51348">
    <property type="entry name" value="GLYCOSYL_HYDROL_F22_2"/>
    <property type="match status" value="6"/>
</dbReference>
<evidence type="ECO:0000313" key="11">
    <source>
        <dbReference type="EMBL" id="CAD7081920.1"/>
    </source>
</evidence>
<feature type="domain" description="Glycosyl hydrolases family 22 (GH22)" evidence="10">
    <location>
        <begin position="873"/>
        <end position="891"/>
    </location>
</feature>
<dbReference type="PRINTS" id="PR00135">
    <property type="entry name" value="LYZLACT"/>
</dbReference>
<reference evidence="11 12" key="1">
    <citation type="submission" date="2020-11" db="EMBL/GenBank/DDBJ databases">
        <authorList>
            <person name="Wallbank WR R."/>
            <person name="Pardo Diaz C."/>
            <person name="Kozak K."/>
            <person name="Martin S."/>
            <person name="Jiggins C."/>
            <person name="Moest M."/>
            <person name="Warren A I."/>
            <person name="Generalovic N T."/>
            <person name="Byers J.R.P. K."/>
            <person name="Montejo-Kovacevich G."/>
            <person name="Yen C E."/>
        </authorList>
    </citation>
    <scope>NUCLEOTIDE SEQUENCE [LARGE SCALE GENOMIC DNA]</scope>
</reference>
<evidence type="ECO:0000256" key="4">
    <source>
        <dbReference type="ARBA" id="ARBA00022638"/>
    </source>
</evidence>
<dbReference type="GO" id="GO:0003796">
    <property type="term" value="F:lysozyme activity"/>
    <property type="evidence" value="ECO:0007669"/>
    <property type="project" value="UniProtKB-EC"/>
</dbReference>
<dbReference type="InParanoid" id="A0A7R8UJC3"/>
<feature type="domain" description="Glycosyl hydrolases family 22 (GH22)" evidence="10">
    <location>
        <begin position="723"/>
        <end position="741"/>
    </location>
</feature>
<dbReference type="CDD" id="cd16899">
    <property type="entry name" value="LYZ_C_invert"/>
    <property type="match status" value="5"/>
</dbReference>
<proteinExistence type="inferred from homology"/>
<dbReference type="PANTHER" id="PTHR11407">
    <property type="entry name" value="LYSOZYME C"/>
    <property type="match status" value="1"/>
</dbReference>
<feature type="chain" id="PRO_5031069241" description="lysozyme" evidence="9">
    <location>
        <begin position="24"/>
        <end position="1500"/>
    </location>
</feature>
<dbReference type="Proteomes" id="UP000594454">
    <property type="component" value="Chromosome 2"/>
</dbReference>
<dbReference type="SUPFAM" id="SSF53955">
    <property type="entry name" value="Lysozyme-like"/>
    <property type="match status" value="6"/>
</dbReference>
<feature type="region of interest" description="Disordered" evidence="8">
    <location>
        <begin position="1015"/>
        <end position="1069"/>
    </location>
</feature>
<evidence type="ECO:0000256" key="8">
    <source>
        <dbReference type="SAM" id="MobiDB-lite"/>
    </source>
</evidence>
<comment type="catalytic activity">
    <reaction evidence="1">
        <text>Hydrolysis of (1-&gt;4)-beta-linkages between N-acetylmuramic acid and N-acetyl-D-glucosamine residues in a peptidoglycan and between N-acetyl-D-glucosamine residues in chitodextrins.</text>
        <dbReference type="EC" id="3.2.1.17"/>
    </reaction>
</comment>